<protein>
    <submittedName>
        <fullName evidence="2">Uncharacterized protein</fullName>
    </submittedName>
</protein>
<evidence type="ECO:0000313" key="3">
    <source>
        <dbReference type="Proteomes" id="UP000677054"/>
    </source>
</evidence>
<sequence length="130" mass="14733">PLLGRRKTDSGIPRNKKVLSVSSPSGILKLIAILLIVLLISNVYLFFQLRSMEDQMVPSHCPLIALRTKASPSDSDWAEVLKYQETLHQLEISQWKDIIAMATALLKKAEISIDRLRPQQRQGDRTVQEN</sequence>
<reference evidence="2" key="1">
    <citation type="submission" date="2020-11" db="EMBL/GenBank/DDBJ databases">
        <authorList>
            <person name="Tran Van P."/>
        </authorList>
    </citation>
    <scope>NUCLEOTIDE SEQUENCE</scope>
</reference>
<organism evidence="2">
    <name type="scientific">Darwinula stevensoni</name>
    <dbReference type="NCBI Taxonomy" id="69355"/>
    <lineage>
        <taxon>Eukaryota</taxon>
        <taxon>Metazoa</taxon>
        <taxon>Ecdysozoa</taxon>
        <taxon>Arthropoda</taxon>
        <taxon>Crustacea</taxon>
        <taxon>Oligostraca</taxon>
        <taxon>Ostracoda</taxon>
        <taxon>Podocopa</taxon>
        <taxon>Podocopida</taxon>
        <taxon>Darwinulocopina</taxon>
        <taxon>Darwinuloidea</taxon>
        <taxon>Darwinulidae</taxon>
        <taxon>Darwinula</taxon>
    </lineage>
</organism>
<dbReference type="EMBL" id="LR900636">
    <property type="protein sequence ID" value="CAD7246392.1"/>
    <property type="molecule type" value="Genomic_DNA"/>
</dbReference>
<accession>A0A7R9A6Z6</accession>
<evidence type="ECO:0000313" key="2">
    <source>
        <dbReference type="EMBL" id="CAD7246392.1"/>
    </source>
</evidence>
<gene>
    <name evidence="2" type="ORF">DSTB1V02_LOCUS6242</name>
</gene>
<dbReference type="AlphaFoldDB" id="A0A7R9A6Z6"/>
<dbReference type="Proteomes" id="UP000677054">
    <property type="component" value="Unassembled WGS sequence"/>
</dbReference>
<name>A0A7R9A6Z6_9CRUS</name>
<keyword evidence="1" id="KW-0472">Membrane</keyword>
<keyword evidence="1" id="KW-1133">Transmembrane helix</keyword>
<keyword evidence="3" id="KW-1185">Reference proteome</keyword>
<feature type="transmembrane region" description="Helical" evidence="1">
    <location>
        <begin position="27"/>
        <end position="47"/>
    </location>
</feature>
<proteinExistence type="predicted"/>
<keyword evidence="1" id="KW-0812">Transmembrane</keyword>
<feature type="non-terminal residue" evidence="2">
    <location>
        <position position="130"/>
    </location>
</feature>
<evidence type="ECO:0000256" key="1">
    <source>
        <dbReference type="SAM" id="Phobius"/>
    </source>
</evidence>
<dbReference type="EMBL" id="CAJPEV010001119">
    <property type="protein sequence ID" value="CAG0890851.1"/>
    <property type="molecule type" value="Genomic_DNA"/>
</dbReference>